<feature type="domain" description="Oxidoreductase molybdopterin-binding" evidence="2">
    <location>
        <begin position="219"/>
        <end position="357"/>
    </location>
</feature>
<proteinExistence type="predicted"/>
<evidence type="ECO:0000256" key="1">
    <source>
        <dbReference type="SAM" id="Phobius"/>
    </source>
</evidence>
<organism evidence="3 4">
    <name type="scientific">Halorubrum trapanicum</name>
    <dbReference type="NCBI Taxonomy" id="29284"/>
    <lineage>
        <taxon>Archaea</taxon>
        <taxon>Methanobacteriati</taxon>
        <taxon>Methanobacteriota</taxon>
        <taxon>Stenosarchaea group</taxon>
        <taxon>Halobacteria</taxon>
        <taxon>Halobacteriales</taxon>
        <taxon>Haloferacaceae</taxon>
        <taxon>Halorubrum</taxon>
    </lineage>
</organism>
<dbReference type="RefSeq" id="WP_209545386.1">
    <property type="nucleotide sequence ID" value="NZ_BAAADX010000005.1"/>
</dbReference>
<dbReference type="CDD" id="cd00321">
    <property type="entry name" value="SO_family_Moco"/>
    <property type="match status" value="1"/>
</dbReference>
<dbReference type="Pfam" id="PF00174">
    <property type="entry name" value="Oxidored_molyb"/>
    <property type="match status" value="1"/>
</dbReference>
<feature type="transmembrane region" description="Helical" evidence="1">
    <location>
        <begin position="160"/>
        <end position="176"/>
    </location>
</feature>
<feature type="transmembrane region" description="Helical" evidence="1">
    <location>
        <begin position="27"/>
        <end position="48"/>
    </location>
</feature>
<feature type="transmembrane region" description="Helical" evidence="1">
    <location>
        <begin position="118"/>
        <end position="139"/>
    </location>
</feature>
<reference evidence="3 4" key="1">
    <citation type="submission" date="2021-03" db="EMBL/GenBank/DDBJ databases">
        <title>Genomic Encyclopedia of Type Strains, Phase IV (KMG-IV): sequencing the most valuable type-strain genomes for metagenomic binning, comparative biology and taxonomic classification.</title>
        <authorList>
            <person name="Goeker M."/>
        </authorList>
    </citation>
    <scope>NUCLEOTIDE SEQUENCE [LARGE SCALE GENOMIC DNA]</scope>
    <source>
        <strain evidence="3 4">DSM 12287</strain>
    </source>
</reference>
<dbReference type="SUPFAM" id="SSF56524">
    <property type="entry name" value="Oxidoreductase molybdopterin-binding domain"/>
    <property type="match status" value="1"/>
</dbReference>
<evidence type="ECO:0000313" key="4">
    <source>
        <dbReference type="Proteomes" id="UP000770586"/>
    </source>
</evidence>
<dbReference type="Proteomes" id="UP000770586">
    <property type="component" value="Unassembled WGS sequence"/>
</dbReference>
<keyword evidence="1" id="KW-0812">Transmembrane</keyword>
<keyword evidence="1" id="KW-1133">Transmembrane helix</keyword>
<dbReference type="EMBL" id="JAGGKE010000003">
    <property type="protein sequence ID" value="MBP1901368.1"/>
    <property type="molecule type" value="Genomic_DNA"/>
</dbReference>
<dbReference type="OrthoDB" id="9576at2157"/>
<protein>
    <submittedName>
        <fullName evidence="3">DMSO/TMAO reductase YedYZ molybdopterin-dependent catalytic subunit</fullName>
    </submittedName>
</protein>
<comment type="caution">
    <text evidence="3">The sequence shown here is derived from an EMBL/GenBank/DDBJ whole genome shotgun (WGS) entry which is preliminary data.</text>
</comment>
<dbReference type="Gene3D" id="3.90.420.10">
    <property type="entry name" value="Oxidoreductase, molybdopterin-binding domain"/>
    <property type="match status" value="1"/>
</dbReference>
<gene>
    <name evidence="3" type="ORF">J2744_001038</name>
</gene>
<accession>A0A8J7R849</accession>
<feature type="transmembrane region" description="Helical" evidence="1">
    <location>
        <begin position="92"/>
        <end position="112"/>
    </location>
</feature>
<keyword evidence="1" id="KW-0472">Membrane</keyword>
<dbReference type="InterPro" id="IPR000572">
    <property type="entry name" value="OxRdtase_Mopterin-bd_dom"/>
</dbReference>
<evidence type="ECO:0000259" key="2">
    <source>
        <dbReference type="Pfam" id="PF00174"/>
    </source>
</evidence>
<dbReference type="PANTHER" id="PTHR43032">
    <property type="entry name" value="PROTEIN-METHIONINE-SULFOXIDE REDUCTASE"/>
    <property type="match status" value="1"/>
</dbReference>
<dbReference type="AlphaFoldDB" id="A0A8J7R849"/>
<sequence>MGPRRGVGERVRDALDRLEPPPRAVDWSLFAFVVAEAATGLISFTVGVPEGWPLFWLHRALGAGIVALLAWKLARVRRRLTDPALWRRSTALSVLTLVAALGALGTGVAWVFGLDVRLSYWTLLSVHVGFGLALVPLVAAHAATRFRLPRRVDFERRRTAVRYFALLAAGGATYRLQQGVNDALDTAGADRRFTGSQPREGAGNAAFPITSWVADDPDPIDRDDYRLRVDGLVSDPVELTAADLAAGHEMEALLDCTSGWYTVQEWGGIRVGDLLDAAGELDADAAYVRFTSVTGYRWSLPIDEAEEALLATRVGGEQLSHGHGAPARLVAPDRRGFQWVKWVTRVEVRSEYDLGQWAVTLVSGFE</sequence>
<feature type="transmembrane region" description="Helical" evidence="1">
    <location>
        <begin position="54"/>
        <end position="71"/>
    </location>
</feature>
<evidence type="ECO:0000313" key="3">
    <source>
        <dbReference type="EMBL" id="MBP1901368.1"/>
    </source>
</evidence>
<dbReference type="InterPro" id="IPR036374">
    <property type="entry name" value="OxRdtase_Mopterin-bd_sf"/>
</dbReference>
<name>A0A8J7R849_9EURY</name>
<keyword evidence="4" id="KW-1185">Reference proteome</keyword>